<sequence>MQNVNIGSEEFGAAADEPILLISSHEPAKPGHGAIIAEQIPDARLMIVQGMGHTLPPEVHDEPATAILTHTAG</sequence>
<comment type="caution">
    <text evidence="1">The sequence shown here is derived from an EMBL/GenBank/DDBJ whole genome shotgun (WGS) entry which is preliminary data.</text>
</comment>
<proteinExistence type="predicted"/>
<gene>
    <name evidence="1" type="ORF">ACFFR3_43440</name>
</gene>
<dbReference type="Gene3D" id="3.40.50.1820">
    <property type="entry name" value="alpha/beta hydrolase"/>
    <property type="match status" value="1"/>
</dbReference>
<evidence type="ECO:0000313" key="1">
    <source>
        <dbReference type="EMBL" id="MFB9476393.1"/>
    </source>
</evidence>
<dbReference type="EMBL" id="JBHMCF010000049">
    <property type="protein sequence ID" value="MFB9476393.1"/>
    <property type="molecule type" value="Genomic_DNA"/>
</dbReference>
<dbReference type="SUPFAM" id="SSF53474">
    <property type="entry name" value="alpha/beta-Hydrolases"/>
    <property type="match status" value="1"/>
</dbReference>
<dbReference type="RefSeq" id="WP_345409138.1">
    <property type="nucleotide sequence ID" value="NZ_BAAAXS010000001.1"/>
</dbReference>
<keyword evidence="2" id="KW-1185">Reference proteome</keyword>
<protein>
    <recommendedName>
        <fullName evidence="3">Alpha/beta hydrolase</fullName>
    </recommendedName>
</protein>
<evidence type="ECO:0000313" key="2">
    <source>
        <dbReference type="Proteomes" id="UP001589568"/>
    </source>
</evidence>
<evidence type="ECO:0008006" key="3">
    <source>
        <dbReference type="Google" id="ProtNLM"/>
    </source>
</evidence>
<dbReference type="Proteomes" id="UP001589568">
    <property type="component" value="Unassembled WGS sequence"/>
</dbReference>
<organism evidence="1 2">
    <name type="scientific">Nonomuraea salmonea</name>
    <dbReference type="NCBI Taxonomy" id="46181"/>
    <lineage>
        <taxon>Bacteria</taxon>
        <taxon>Bacillati</taxon>
        <taxon>Actinomycetota</taxon>
        <taxon>Actinomycetes</taxon>
        <taxon>Streptosporangiales</taxon>
        <taxon>Streptosporangiaceae</taxon>
        <taxon>Nonomuraea</taxon>
    </lineage>
</organism>
<reference evidence="1 2" key="1">
    <citation type="submission" date="2024-09" db="EMBL/GenBank/DDBJ databases">
        <authorList>
            <person name="Sun Q."/>
            <person name="Mori K."/>
        </authorList>
    </citation>
    <scope>NUCLEOTIDE SEQUENCE [LARGE SCALE GENOMIC DNA]</scope>
    <source>
        <strain evidence="1 2">JCM 3324</strain>
    </source>
</reference>
<accession>A0ABV5P1G5</accession>
<name>A0ABV5P1G5_9ACTN</name>
<dbReference type="InterPro" id="IPR029058">
    <property type="entry name" value="AB_hydrolase_fold"/>
</dbReference>